<dbReference type="EMBL" id="WKJQ01000001">
    <property type="protein sequence ID" value="MRW97669.1"/>
    <property type="molecule type" value="Genomic_DNA"/>
</dbReference>
<dbReference type="OrthoDB" id="301649at2157"/>
<organism evidence="2 3">
    <name type="scientific">Haloferax marinum</name>
    <dbReference type="NCBI Taxonomy" id="2666143"/>
    <lineage>
        <taxon>Archaea</taxon>
        <taxon>Methanobacteriati</taxon>
        <taxon>Methanobacteriota</taxon>
        <taxon>Stenosarchaea group</taxon>
        <taxon>Halobacteria</taxon>
        <taxon>Halobacteriales</taxon>
        <taxon>Haloferacaceae</taxon>
        <taxon>Haloferax</taxon>
    </lineage>
</organism>
<keyword evidence="3" id="KW-1185">Reference proteome</keyword>
<evidence type="ECO:0000256" key="1">
    <source>
        <dbReference type="SAM" id="MobiDB-lite"/>
    </source>
</evidence>
<dbReference type="InterPro" id="IPR016024">
    <property type="entry name" value="ARM-type_fold"/>
</dbReference>
<dbReference type="RefSeq" id="WP_151113177.1">
    <property type="nucleotide sequence ID" value="NZ_WKJQ01000001.1"/>
</dbReference>
<accession>A0A6A8G918</accession>
<reference evidence="2 3" key="1">
    <citation type="submission" date="2019-11" db="EMBL/GenBank/DDBJ databases">
        <title>Whole genome sequence of Haloferax sp. MBLA0078.</title>
        <authorList>
            <person name="Seo M.-J."/>
            <person name="Cho E.-S."/>
        </authorList>
    </citation>
    <scope>NUCLEOTIDE SEQUENCE [LARGE SCALE GENOMIC DNA]</scope>
    <source>
        <strain evidence="2 3">MBLA0078</strain>
    </source>
</reference>
<gene>
    <name evidence="2" type="ORF">GJR99_13945</name>
</gene>
<evidence type="ECO:0000313" key="2">
    <source>
        <dbReference type="EMBL" id="MRW97669.1"/>
    </source>
</evidence>
<sequence length="420" mass="44912">MTENDDHTDSDSTDHTDRPFASGQQERNAHYPDRGYNLVEIDTMRPPGRALTLLGHSLKLSSITLPPATEFEDYVVYDADGHAYDHDDLGASSETTATSTVDELVDTIRTGERHAQRLALCRLVSVAADEPQACLDALPVLTTVLQETGLSMQAESLAVLSRLAEQYPESVSPAVGDVIRFLTPETPSEILVDAIGIVEAVSDSNPGAVVDSVPKLAALLQDGSPADGTALAAILHIAEVYPDSVVPITPQLVAYLDESRDEHRIGALAVLGTLSKSYPNVAEETIPTAIGLLQAEHDKVRANAAGLLADLASEYPDQIEPAIPRAIELLVDTDGHARYNATSILAHVAKVHPDSVEPAIEPLVGALDEEFAYTRGNACWALGYLQAADALERLQELERSDPNEEVRQAAAAAIAEIDRG</sequence>
<dbReference type="Gene3D" id="1.25.10.10">
    <property type="entry name" value="Leucine-rich Repeat Variant"/>
    <property type="match status" value="3"/>
</dbReference>
<evidence type="ECO:0000313" key="3">
    <source>
        <dbReference type="Proteomes" id="UP000443423"/>
    </source>
</evidence>
<comment type="caution">
    <text evidence="2">The sequence shown here is derived from an EMBL/GenBank/DDBJ whole genome shotgun (WGS) entry which is preliminary data.</text>
</comment>
<dbReference type="Pfam" id="PF13646">
    <property type="entry name" value="HEAT_2"/>
    <property type="match status" value="1"/>
</dbReference>
<protein>
    <submittedName>
        <fullName evidence="2">Uncharacterized protein</fullName>
    </submittedName>
</protein>
<feature type="compositionally biased region" description="Basic and acidic residues" evidence="1">
    <location>
        <begin position="1"/>
        <end position="18"/>
    </location>
</feature>
<name>A0A6A8G918_9EURY</name>
<proteinExistence type="predicted"/>
<dbReference type="SUPFAM" id="SSF48371">
    <property type="entry name" value="ARM repeat"/>
    <property type="match status" value="1"/>
</dbReference>
<dbReference type="Proteomes" id="UP000443423">
    <property type="component" value="Unassembled WGS sequence"/>
</dbReference>
<dbReference type="AlphaFoldDB" id="A0A6A8G918"/>
<dbReference type="InterPro" id="IPR011989">
    <property type="entry name" value="ARM-like"/>
</dbReference>
<feature type="region of interest" description="Disordered" evidence="1">
    <location>
        <begin position="1"/>
        <end position="34"/>
    </location>
</feature>